<dbReference type="PANTHER" id="PTHR46268:SF6">
    <property type="entry name" value="UNIVERSAL STRESS PROTEIN UP12"/>
    <property type="match status" value="1"/>
</dbReference>
<organism evidence="3 4">
    <name type="scientific">Halohasta litchfieldiae</name>
    <dbReference type="NCBI Taxonomy" id="1073996"/>
    <lineage>
        <taxon>Archaea</taxon>
        <taxon>Methanobacteriati</taxon>
        <taxon>Methanobacteriota</taxon>
        <taxon>Stenosarchaea group</taxon>
        <taxon>Halobacteria</taxon>
        <taxon>Halobacteriales</taxon>
        <taxon>Haloferacaceae</taxon>
        <taxon>Halohasta</taxon>
    </lineage>
</organism>
<sequence length="311" mass="33015">MKTVGVEQGPMYDRLLLAVDGSEEARHAARRGLELAQRFAADVDVLHVVPQKTLRLAVSGDEKTQLRERGQTALTAVENDASDREFGQQLTTSLREGTPAVEISEHAAEQDADLIVLGRQGVTGLKTKLLGGVTEQVLHRAGSPVFVVPNEEQPTPTAQSYSKLLVPTDGSDNAEAATLHSIAVAASYGSTVHVLNVVDLQDAGGMFSAGGLDMQFVDRLEASGQTAVDRVADEITAADVALDVETAVERTASFNGVVAGVREYVSDTDIDLIVMGSHGRSNLKRQLLGSVAASVLRSVDVPVLVVNRQQQ</sequence>
<dbReference type="InterPro" id="IPR006016">
    <property type="entry name" value="UspA"/>
</dbReference>
<reference evidence="3 4" key="1">
    <citation type="submission" date="2016-10" db="EMBL/GenBank/DDBJ databases">
        <authorList>
            <person name="de Groot N.N."/>
        </authorList>
    </citation>
    <scope>NUCLEOTIDE SEQUENCE [LARGE SCALE GENOMIC DNA]</scope>
    <source>
        <strain evidence="3 4">DSM 22187</strain>
    </source>
</reference>
<protein>
    <submittedName>
        <fullName evidence="3">Nucleotide-binding universal stress protein, UspA family</fullName>
    </submittedName>
</protein>
<dbReference type="CDD" id="cd00293">
    <property type="entry name" value="USP-like"/>
    <property type="match status" value="2"/>
</dbReference>
<feature type="domain" description="UspA" evidence="2">
    <location>
        <begin position="161"/>
        <end position="306"/>
    </location>
</feature>
<accession>A0A2H4PZL6</accession>
<dbReference type="KEGG" id="hae:halTADL_0718"/>
<dbReference type="Pfam" id="PF00582">
    <property type="entry name" value="Usp"/>
    <property type="match status" value="2"/>
</dbReference>
<evidence type="ECO:0000259" key="2">
    <source>
        <dbReference type="Pfam" id="PF00582"/>
    </source>
</evidence>
<dbReference type="Gene3D" id="3.40.50.620">
    <property type="entry name" value="HUPs"/>
    <property type="match status" value="2"/>
</dbReference>
<dbReference type="SUPFAM" id="SSF52402">
    <property type="entry name" value="Adenine nucleotide alpha hydrolases-like"/>
    <property type="match status" value="2"/>
</dbReference>
<proteinExistence type="inferred from homology"/>
<gene>
    <name evidence="3" type="ORF">SAMN05444271_11527</name>
</gene>
<evidence type="ECO:0000313" key="3">
    <source>
        <dbReference type="EMBL" id="SEI99333.1"/>
    </source>
</evidence>
<evidence type="ECO:0000313" key="4">
    <source>
        <dbReference type="Proteomes" id="UP000198888"/>
    </source>
</evidence>
<dbReference type="PRINTS" id="PR01438">
    <property type="entry name" value="UNVRSLSTRESS"/>
</dbReference>
<keyword evidence="4" id="KW-1185">Reference proteome</keyword>
<evidence type="ECO:0000256" key="1">
    <source>
        <dbReference type="ARBA" id="ARBA00008791"/>
    </source>
</evidence>
<dbReference type="InterPro" id="IPR014729">
    <property type="entry name" value="Rossmann-like_a/b/a_fold"/>
</dbReference>
<feature type="domain" description="UspA" evidence="2">
    <location>
        <begin position="11"/>
        <end position="149"/>
    </location>
</feature>
<name>A0A1H6V436_9EURY</name>
<comment type="similarity">
    <text evidence="1">Belongs to the universal stress protein A family.</text>
</comment>
<accession>A0A1H6V436</accession>
<dbReference type="AlphaFoldDB" id="A0A1H6V436"/>
<dbReference type="STRING" id="1073996.SAMN05444271_11527"/>
<dbReference type="PANTHER" id="PTHR46268">
    <property type="entry name" value="STRESS RESPONSE PROTEIN NHAX"/>
    <property type="match status" value="1"/>
</dbReference>
<dbReference type="Proteomes" id="UP000198888">
    <property type="component" value="Unassembled WGS sequence"/>
</dbReference>
<dbReference type="EMBL" id="FNYR01000015">
    <property type="protein sequence ID" value="SEI99333.1"/>
    <property type="molecule type" value="Genomic_DNA"/>
</dbReference>
<dbReference type="InterPro" id="IPR006015">
    <property type="entry name" value="Universal_stress_UspA"/>
</dbReference>